<dbReference type="InterPro" id="IPR021462">
    <property type="entry name" value="DUF3114"/>
</dbReference>
<protein>
    <submittedName>
        <fullName evidence="1">Hypothetical cytosolic protein</fullName>
    </submittedName>
</protein>
<dbReference type="EMBL" id="UHFN01000007">
    <property type="protein sequence ID" value="SUN60810.1"/>
    <property type="molecule type" value="Genomic_DNA"/>
</dbReference>
<dbReference type="Pfam" id="PF11311">
    <property type="entry name" value="DUF3114"/>
    <property type="match status" value="1"/>
</dbReference>
<gene>
    <name evidence="1" type="ORF">NCTC12224_01169</name>
</gene>
<organism evidence="1 2">
    <name type="scientific">Streptococcus hyointestinalis</name>
    <dbReference type="NCBI Taxonomy" id="1337"/>
    <lineage>
        <taxon>Bacteria</taxon>
        <taxon>Bacillati</taxon>
        <taxon>Bacillota</taxon>
        <taxon>Bacilli</taxon>
        <taxon>Lactobacillales</taxon>
        <taxon>Streptococcaceae</taxon>
        <taxon>Streptococcus</taxon>
    </lineage>
</organism>
<keyword evidence="2" id="KW-1185">Reference proteome</keyword>
<sequence length="411" mass="47281">MIYLKRLLGVILLCAVGFGIFQHEKGVSQFEKSYQSTQNALSYFQKHNKAYQKLPILEKMSMRKHMMTTIKRLQEDGWSDETIEGAYLRYLPQDKLSQKAVNQALAQTQIIGTQTFRRLWKTELARVESQQPLYKLEQAKHLLAIFLQQDKMPQTISGQNTQTKAMLARFDDSVSPADSLWSDLATLTQTAYPNDNFSKNDKLAIQLHQFRYIISSQQAQWIRRHYKTTNDTDADALAKYLAELDNSDYTLNESARYHNKVASKLTKNGVLKPVYADNRKESNFKVLIHFHSEFILSESGDFLVATDVQKTTQNAIINSATFNYANQNNDRHVQLDVTPITYHEPHFVTKAMTANGETFVEPSLEEQKDKHNRIFSRKGKSSKQLSKAVAKAFKKRIKAYQQLLTPSTNNH</sequence>
<proteinExistence type="predicted"/>
<dbReference type="AlphaFoldDB" id="A0A380K943"/>
<evidence type="ECO:0000313" key="2">
    <source>
        <dbReference type="Proteomes" id="UP000254924"/>
    </source>
</evidence>
<reference evidence="1 2" key="1">
    <citation type="submission" date="2018-06" db="EMBL/GenBank/DDBJ databases">
        <authorList>
            <consortium name="Pathogen Informatics"/>
            <person name="Doyle S."/>
        </authorList>
    </citation>
    <scope>NUCLEOTIDE SEQUENCE [LARGE SCALE GENOMIC DNA]</scope>
    <source>
        <strain evidence="1 2">NCTC12224</strain>
    </source>
</reference>
<dbReference type="OrthoDB" id="2231884at2"/>
<name>A0A380K943_9STRE</name>
<accession>A0A380K943</accession>
<evidence type="ECO:0000313" key="1">
    <source>
        <dbReference type="EMBL" id="SUN60810.1"/>
    </source>
</evidence>
<dbReference type="Proteomes" id="UP000254924">
    <property type="component" value="Unassembled WGS sequence"/>
</dbReference>